<sequence>MEHRVKSFTDKIHQLLTERPNGDVVTPIVPQGGEHDLTCNPVAEGIGHHQRRAAVARSEFSNLRDEDSHLDRFSHYSNFDTDEMEVLSPLAVQTCDPSSPYGIQKAQPKRALKSIVVDLGDIKEIENQCNGATDAGEGRYGFGSEEVAVSTSVEGLDSSADSPHKQTKSWRKKKKNSSIHYSMNTRYKEARTVDDSSKDDYGRTESDNSNDKWNLEVEVTKVVEAAAMTGVDLHASTTEEYRELRDLEDEVAKVIETSKALGFDFNKNNRALVKEIESRELADEARFQEMKN</sequence>
<dbReference type="Proteomes" id="UP001280121">
    <property type="component" value="Unassembled WGS sequence"/>
</dbReference>
<evidence type="ECO:0000313" key="2">
    <source>
        <dbReference type="EMBL" id="KAK2644838.1"/>
    </source>
</evidence>
<accession>A0AAD9WW63</accession>
<feature type="region of interest" description="Disordered" evidence="1">
    <location>
        <begin position="153"/>
        <end position="209"/>
    </location>
</feature>
<organism evidence="2 3">
    <name type="scientific">Dipteronia dyeriana</name>
    <dbReference type="NCBI Taxonomy" id="168575"/>
    <lineage>
        <taxon>Eukaryota</taxon>
        <taxon>Viridiplantae</taxon>
        <taxon>Streptophyta</taxon>
        <taxon>Embryophyta</taxon>
        <taxon>Tracheophyta</taxon>
        <taxon>Spermatophyta</taxon>
        <taxon>Magnoliopsida</taxon>
        <taxon>eudicotyledons</taxon>
        <taxon>Gunneridae</taxon>
        <taxon>Pentapetalae</taxon>
        <taxon>rosids</taxon>
        <taxon>malvids</taxon>
        <taxon>Sapindales</taxon>
        <taxon>Sapindaceae</taxon>
        <taxon>Hippocastanoideae</taxon>
        <taxon>Acereae</taxon>
        <taxon>Dipteronia</taxon>
    </lineage>
</organism>
<feature type="compositionally biased region" description="Basic and acidic residues" evidence="1">
    <location>
        <begin position="186"/>
        <end position="209"/>
    </location>
</feature>
<comment type="caution">
    <text evidence="2">The sequence shown here is derived from an EMBL/GenBank/DDBJ whole genome shotgun (WGS) entry which is preliminary data.</text>
</comment>
<keyword evidence="3" id="KW-1185">Reference proteome</keyword>
<feature type="compositionally biased region" description="Basic residues" evidence="1">
    <location>
        <begin position="165"/>
        <end position="177"/>
    </location>
</feature>
<name>A0AAD9WW63_9ROSI</name>
<proteinExistence type="predicted"/>
<evidence type="ECO:0000256" key="1">
    <source>
        <dbReference type="SAM" id="MobiDB-lite"/>
    </source>
</evidence>
<protein>
    <submittedName>
        <fullName evidence="2">Uncharacterized protein</fullName>
    </submittedName>
</protein>
<dbReference type="EMBL" id="JANJYI010000006">
    <property type="protein sequence ID" value="KAK2644838.1"/>
    <property type="molecule type" value="Genomic_DNA"/>
</dbReference>
<evidence type="ECO:0000313" key="3">
    <source>
        <dbReference type="Proteomes" id="UP001280121"/>
    </source>
</evidence>
<dbReference type="AlphaFoldDB" id="A0AAD9WW63"/>
<reference evidence="2" key="1">
    <citation type="journal article" date="2023" name="Plant J.">
        <title>Genome sequences and population genomics provide insights into the demographic history, inbreeding, and mutation load of two 'living fossil' tree species of Dipteronia.</title>
        <authorList>
            <person name="Feng Y."/>
            <person name="Comes H.P."/>
            <person name="Chen J."/>
            <person name="Zhu S."/>
            <person name="Lu R."/>
            <person name="Zhang X."/>
            <person name="Li P."/>
            <person name="Qiu J."/>
            <person name="Olsen K.M."/>
            <person name="Qiu Y."/>
        </authorList>
    </citation>
    <scope>NUCLEOTIDE SEQUENCE</scope>
    <source>
        <strain evidence="2">KIB01</strain>
    </source>
</reference>
<gene>
    <name evidence="2" type="ORF">Ddye_020033</name>
</gene>